<dbReference type="EMBL" id="CP066775">
    <property type="protein sequence ID" value="QQL51400.1"/>
    <property type="molecule type" value="Genomic_DNA"/>
</dbReference>
<dbReference type="PANTHER" id="PTHR34698">
    <property type="entry name" value="5-OXOPROLINASE SUBUNIT B"/>
    <property type="match status" value="1"/>
</dbReference>
<dbReference type="Pfam" id="PF02682">
    <property type="entry name" value="CT_C_D"/>
    <property type="match status" value="1"/>
</dbReference>
<feature type="domain" description="Carboxyltransferase" evidence="4">
    <location>
        <begin position="9"/>
        <end position="220"/>
    </location>
</feature>
<dbReference type="SUPFAM" id="SSF160467">
    <property type="entry name" value="PH0987 N-terminal domain-like"/>
    <property type="match status" value="1"/>
</dbReference>
<dbReference type="InterPro" id="IPR010016">
    <property type="entry name" value="PxpB"/>
</dbReference>
<dbReference type="InterPro" id="IPR029000">
    <property type="entry name" value="Cyclophilin-like_dom_sf"/>
</dbReference>
<dbReference type="EC" id="3.5.2.9" evidence="5"/>
<dbReference type="GO" id="GO:0017168">
    <property type="term" value="F:5-oxoprolinase (ATP-hydrolyzing) activity"/>
    <property type="evidence" value="ECO:0007669"/>
    <property type="project" value="UniProtKB-EC"/>
</dbReference>
<dbReference type="KEGG" id="mgik:GO620_008145"/>
<dbReference type="AlphaFoldDB" id="A0A6I4HWS4"/>
<keyword evidence="3" id="KW-0067">ATP-binding</keyword>
<name>A0A6I4HWS4_9SPHI</name>
<keyword evidence="2 5" id="KW-0378">Hydrolase</keyword>
<dbReference type="Gene3D" id="2.40.100.10">
    <property type="entry name" value="Cyclophilin-like"/>
    <property type="match status" value="1"/>
</dbReference>
<gene>
    <name evidence="5" type="primary">pxpB</name>
    <name evidence="5" type="ORF">GO620_008145</name>
</gene>
<dbReference type="RefSeq" id="WP_157524103.1">
    <property type="nucleotide sequence ID" value="NZ_CP066775.1"/>
</dbReference>
<accession>A0A6I4HWS4</accession>
<dbReference type="SMART" id="SM00796">
    <property type="entry name" value="AHS1"/>
    <property type="match status" value="1"/>
</dbReference>
<evidence type="ECO:0000256" key="1">
    <source>
        <dbReference type="ARBA" id="ARBA00022741"/>
    </source>
</evidence>
<organism evidence="5 6">
    <name type="scientific">Mucilaginibacter ginkgonis</name>
    <dbReference type="NCBI Taxonomy" id="2682091"/>
    <lineage>
        <taxon>Bacteria</taxon>
        <taxon>Pseudomonadati</taxon>
        <taxon>Bacteroidota</taxon>
        <taxon>Sphingobacteriia</taxon>
        <taxon>Sphingobacteriales</taxon>
        <taxon>Sphingobacteriaceae</taxon>
        <taxon>Mucilaginibacter</taxon>
    </lineage>
</organism>
<evidence type="ECO:0000256" key="2">
    <source>
        <dbReference type="ARBA" id="ARBA00022801"/>
    </source>
</evidence>
<evidence type="ECO:0000259" key="4">
    <source>
        <dbReference type="SMART" id="SM00796"/>
    </source>
</evidence>
<evidence type="ECO:0000313" key="6">
    <source>
        <dbReference type="Proteomes" id="UP000429232"/>
    </source>
</evidence>
<dbReference type="GO" id="GO:0005524">
    <property type="term" value="F:ATP binding"/>
    <property type="evidence" value="ECO:0007669"/>
    <property type="project" value="UniProtKB-KW"/>
</dbReference>
<dbReference type="Proteomes" id="UP000429232">
    <property type="component" value="Chromosome"/>
</dbReference>
<dbReference type="PANTHER" id="PTHR34698:SF2">
    <property type="entry name" value="5-OXOPROLINASE SUBUNIT B"/>
    <property type="match status" value="1"/>
</dbReference>
<protein>
    <submittedName>
        <fullName evidence="5">5-oxoprolinase subunit PxpB</fullName>
        <ecNumber evidence="5">3.5.2.9</ecNumber>
    </submittedName>
</protein>
<dbReference type="NCBIfam" id="TIGR00370">
    <property type="entry name" value="5-oxoprolinase subunit PxpB"/>
    <property type="match status" value="1"/>
</dbReference>
<proteinExistence type="predicted"/>
<evidence type="ECO:0000256" key="3">
    <source>
        <dbReference type="ARBA" id="ARBA00022840"/>
    </source>
</evidence>
<sequence>MAGSNNADIQIYYLSEGALTVQFGNQISNQALANVQRLNNLVCQSPFDGLISTVPAYTTLSVFFDPVIVIADQAMQGVDCFEKVSNFIKERIAEKSTNAAGNFHTVEVPVCYGGDFGPDLDFVAKTNGLSADEVISIHHSAKYTVGMIGFLPGFAYLMGLDERLATPRKASPRKFVPAGSVGIAGSQTGIYPLDSPGGWQIIGRTPLTMFNAEGEQTSLLKAGDKVVFKPITRDEFNFITGNQYADQDQ</sequence>
<dbReference type="InterPro" id="IPR003833">
    <property type="entry name" value="CT_C_D"/>
</dbReference>
<keyword evidence="6" id="KW-1185">Reference proteome</keyword>
<dbReference type="Gene3D" id="3.30.1360.40">
    <property type="match status" value="1"/>
</dbReference>
<reference evidence="5 6" key="1">
    <citation type="submission" date="2020-12" db="EMBL/GenBank/DDBJ databases">
        <title>HMF7856_wgs.fasta genome submission.</title>
        <authorList>
            <person name="Kang H."/>
            <person name="Kim H."/>
            <person name="Joh K."/>
        </authorList>
    </citation>
    <scope>NUCLEOTIDE SEQUENCE [LARGE SCALE GENOMIC DNA]</scope>
    <source>
        <strain evidence="5 6">HMF7856</strain>
    </source>
</reference>
<dbReference type="SUPFAM" id="SSF50891">
    <property type="entry name" value="Cyclophilin-like"/>
    <property type="match status" value="1"/>
</dbReference>
<evidence type="ECO:0000313" key="5">
    <source>
        <dbReference type="EMBL" id="QQL51400.1"/>
    </source>
</evidence>
<keyword evidence="1" id="KW-0547">Nucleotide-binding</keyword>